<name>A0A9Q1BQ02_HOLLE</name>
<evidence type="ECO:0000313" key="2">
    <source>
        <dbReference type="EMBL" id="KAJ8030737.1"/>
    </source>
</evidence>
<evidence type="ECO:0000256" key="1">
    <source>
        <dbReference type="SAM" id="MobiDB-lite"/>
    </source>
</evidence>
<sequence>MLRERTQLFLVEVKGHLRSLEVRKQNFPRIPKIVVTRSEKAKFPNNFQDCHGVTRRNKARIPKCHLGSLKVGKQNSSRIPKIIVWGHEKSKRKISQEFPRLSSGVTRGQKAKFPKNFQDPRSTGGQRSFEVIRS</sequence>
<proteinExistence type="predicted"/>
<dbReference type="EMBL" id="JAIZAY010000013">
    <property type="protein sequence ID" value="KAJ8030737.1"/>
    <property type="molecule type" value="Genomic_DNA"/>
</dbReference>
<reference evidence="2" key="1">
    <citation type="submission" date="2021-10" db="EMBL/GenBank/DDBJ databases">
        <title>Tropical sea cucumber genome reveals ecological adaptation and Cuvierian tubules defense mechanism.</title>
        <authorList>
            <person name="Chen T."/>
        </authorList>
    </citation>
    <scope>NUCLEOTIDE SEQUENCE</scope>
    <source>
        <strain evidence="2">Nanhai2018</strain>
        <tissue evidence="2">Muscle</tissue>
    </source>
</reference>
<dbReference type="AlphaFoldDB" id="A0A9Q1BQ02"/>
<feature type="region of interest" description="Disordered" evidence="1">
    <location>
        <begin position="95"/>
        <end position="134"/>
    </location>
</feature>
<organism evidence="2 3">
    <name type="scientific">Holothuria leucospilota</name>
    <name type="common">Black long sea cucumber</name>
    <name type="synonym">Mertensiothuria leucospilota</name>
    <dbReference type="NCBI Taxonomy" id="206669"/>
    <lineage>
        <taxon>Eukaryota</taxon>
        <taxon>Metazoa</taxon>
        <taxon>Echinodermata</taxon>
        <taxon>Eleutherozoa</taxon>
        <taxon>Echinozoa</taxon>
        <taxon>Holothuroidea</taxon>
        <taxon>Aspidochirotacea</taxon>
        <taxon>Aspidochirotida</taxon>
        <taxon>Holothuriidae</taxon>
        <taxon>Holothuria</taxon>
    </lineage>
</organism>
<dbReference type="Proteomes" id="UP001152320">
    <property type="component" value="Chromosome 13"/>
</dbReference>
<evidence type="ECO:0000313" key="3">
    <source>
        <dbReference type="Proteomes" id="UP001152320"/>
    </source>
</evidence>
<comment type="caution">
    <text evidence="2">The sequence shown here is derived from an EMBL/GenBank/DDBJ whole genome shotgun (WGS) entry which is preliminary data.</text>
</comment>
<keyword evidence="3" id="KW-1185">Reference proteome</keyword>
<protein>
    <submittedName>
        <fullName evidence="2">Uncharacterized protein</fullName>
    </submittedName>
</protein>
<accession>A0A9Q1BQ02</accession>
<gene>
    <name evidence="2" type="ORF">HOLleu_27225</name>
</gene>